<proteinExistence type="predicted"/>
<dbReference type="InterPro" id="IPR036390">
    <property type="entry name" value="WH_DNA-bd_sf"/>
</dbReference>
<organism evidence="5 6">
    <name type="scientific">Amycolatopsis tolypomycina</name>
    <dbReference type="NCBI Taxonomy" id="208445"/>
    <lineage>
        <taxon>Bacteria</taxon>
        <taxon>Bacillati</taxon>
        <taxon>Actinomycetota</taxon>
        <taxon>Actinomycetes</taxon>
        <taxon>Pseudonocardiales</taxon>
        <taxon>Pseudonocardiaceae</taxon>
        <taxon>Amycolatopsis</taxon>
    </lineage>
</organism>
<evidence type="ECO:0000259" key="2">
    <source>
        <dbReference type="Pfam" id="PF07848"/>
    </source>
</evidence>
<protein>
    <submittedName>
        <fullName evidence="5">Transcriptional regulator, PaaX family</fullName>
    </submittedName>
</protein>
<feature type="region of interest" description="Disordered" evidence="1">
    <location>
        <begin position="1"/>
        <end position="34"/>
    </location>
</feature>
<evidence type="ECO:0000256" key="1">
    <source>
        <dbReference type="SAM" id="MobiDB-lite"/>
    </source>
</evidence>
<sequence>MGEPAPPVILGRRPKPREGRPSAPRPTVSRRREVSHASARSLLMTVLGEYALPRDKPVWTSMLVEVLGILDIEEKSARQALARSAAEGWVVSERVGRRVRWSLTPPGRRLLTEGADRIYAFGREERAWNGQWLMLIVSVPEAKRDLRHRLRTRLTWAGFGSPVAGVWVSPDLTRQREAQQIVTELGLEAQAMSFTAAYGEVGEQESMVARSWDLTDLKDRYEDFIDRFTGLHPTGGRAVLRAQTELVHEWRRFPFLDPQLPAELLPAKWSGTKAAELFHHKHVDWRPEAQQYWDDIVEAEEAG</sequence>
<dbReference type="Gene3D" id="3.30.70.2650">
    <property type="match status" value="1"/>
</dbReference>
<dbReference type="Pfam" id="PF20803">
    <property type="entry name" value="PaaX_M"/>
    <property type="match status" value="1"/>
</dbReference>
<feature type="domain" description="Transcriptional repressor PaaX-like central Cas2-like" evidence="4">
    <location>
        <begin position="126"/>
        <end position="208"/>
    </location>
</feature>
<feature type="domain" description="Transcriptional repressor PaaX-like C-terminal" evidence="3">
    <location>
        <begin position="212"/>
        <end position="294"/>
    </location>
</feature>
<dbReference type="PIRSF" id="PIRSF020623">
    <property type="entry name" value="PaaX"/>
    <property type="match status" value="1"/>
</dbReference>
<dbReference type="InterPro" id="IPR013225">
    <property type="entry name" value="PaaX_C"/>
</dbReference>
<dbReference type="PANTHER" id="PTHR30319">
    <property type="entry name" value="PHENYLACETIC ACID REGULATOR-RELATED TRANSCRIPTIONAL REPRESSOR"/>
    <property type="match status" value="1"/>
</dbReference>
<dbReference type="Pfam" id="PF08223">
    <property type="entry name" value="PaaX_C"/>
    <property type="match status" value="1"/>
</dbReference>
<keyword evidence="6" id="KW-1185">Reference proteome</keyword>
<dbReference type="AlphaFoldDB" id="A0A1H4UYY0"/>
<name>A0A1H4UYY0_9PSEU</name>
<dbReference type="InterPro" id="IPR036388">
    <property type="entry name" value="WH-like_DNA-bd_sf"/>
</dbReference>
<evidence type="ECO:0000313" key="5">
    <source>
        <dbReference type="EMBL" id="SEC73334.1"/>
    </source>
</evidence>
<dbReference type="STRING" id="208445.SAMN04489727_4873"/>
<accession>A0A1H4UYY0</accession>
<gene>
    <name evidence="5" type="ORF">SAMN04489727_4873</name>
</gene>
<dbReference type="Gene3D" id="1.20.58.1460">
    <property type="match status" value="1"/>
</dbReference>
<dbReference type="SUPFAM" id="SSF46785">
    <property type="entry name" value="Winged helix' DNA-binding domain"/>
    <property type="match status" value="1"/>
</dbReference>
<evidence type="ECO:0000259" key="4">
    <source>
        <dbReference type="Pfam" id="PF20803"/>
    </source>
</evidence>
<dbReference type="RefSeq" id="WP_279627738.1">
    <property type="nucleotide sequence ID" value="NZ_FNSO01000004.1"/>
</dbReference>
<evidence type="ECO:0000313" key="6">
    <source>
        <dbReference type="Proteomes" id="UP000199622"/>
    </source>
</evidence>
<dbReference type="InterPro" id="IPR012906">
    <property type="entry name" value="PaaX-like_N"/>
</dbReference>
<evidence type="ECO:0000259" key="3">
    <source>
        <dbReference type="Pfam" id="PF08223"/>
    </source>
</evidence>
<dbReference type="GO" id="GO:0006351">
    <property type="term" value="P:DNA-templated transcription"/>
    <property type="evidence" value="ECO:0007669"/>
    <property type="project" value="InterPro"/>
</dbReference>
<feature type="domain" description="Transcriptional repressor PaaX-like N-terminal" evidence="2">
    <location>
        <begin position="38"/>
        <end position="104"/>
    </location>
</feature>
<dbReference type="Pfam" id="PF07848">
    <property type="entry name" value="PaaX"/>
    <property type="match status" value="1"/>
</dbReference>
<dbReference type="Proteomes" id="UP000199622">
    <property type="component" value="Unassembled WGS sequence"/>
</dbReference>
<dbReference type="PANTHER" id="PTHR30319:SF1">
    <property type="entry name" value="TRANSCRIPTIONAL REPRESSOR PAAX"/>
    <property type="match status" value="1"/>
</dbReference>
<dbReference type="EMBL" id="FNSO01000004">
    <property type="protein sequence ID" value="SEC73334.1"/>
    <property type="molecule type" value="Genomic_DNA"/>
</dbReference>
<dbReference type="InterPro" id="IPR048846">
    <property type="entry name" value="PaaX-like_central"/>
</dbReference>
<dbReference type="InterPro" id="IPR011965">
    <property type="entry name" value="PaaX_trns_reg"/>
</dbReference>
<dbReference type="Gene3D" id="1.10.10.10">
    <property type="entry name" value="Winged helix-like DNA-binding domain superfamily/Winged helix DNA-binding domain"/>
    <property type="match status" value="1"/>
</dbReference>
<reference evidence="6" key="1">
    <citation type="submission" date="2016-10" db="EMBL/GenBank/DDBJ databases">
        <authorList>
            <person name="Varghese N."/>
            <person name="Submissions S."/>
        </authorList>
    </citation>
    <scope>NUCLEOTIDE SEQUENCE [LARGE SCALE GENOMIC DNA]</scope>
    <source>
        <strain evidence="6">DSM 44544</strain>
    </source>
</reference>